<evidence type="ECO:0000256" key="3">
    <source>
        <dbReference type="SAM" id="SignalP"/>
    </source>
</evidence>
<organism evidence="5 6">
    <name type="scientific">Planotetraspora phitsanulokensis</name>
    <dbReference type="NCBI Taxonomy" id="575192"/>
    <lineage>
        <taxon>Bacteria</taxon>
        <taxon>Bacillati</taxon>
        <taxon>Actinomycetota</taxon>
        <taxon>Actinomycetes</taxon>
        <taxon>Streptosporangiales</taxon>
        <taxon>Streptosporangiaceae</taxon>
        <taxon>Planotetraspora</taxon>
    </lineage>
</organism>
<feature type="signal peptide" evidence="3">
    <location>
        <begin position="1"/>
        <end position="28"/>
    </location>
</feature>
<feature type="region of interest" description="Disordered" evidence="2">
    <location>
        <begin position="100"/>
        <end position="138"/>
    </location>
</feature>
<dbReference type="PANTHER" id="PTHR11022">
    <property type="entry name" value="PEPTIDOGLYCAN RECOGNITION PROTEIN"/>
    <property type="match status" value="1"/>
</dbReference>
<sequence length="773" mass="79381">MIVALSTIAPVAAAAVAFVVVSGPSSTASPATQPPAPGQVNTLALRDLPSGESGGSGKRSVQGLPAAATKPFSLLGVSWDNAHEAIDGAVEVRTRAAASGTWSSWRPVEAESDDLPDAGSRTDRQARGATAPLWVGPSNGVEVRVTGKSHTLPRGLRLELVDPGNGKRKTGVRAAGAQLGDVTLAGAVSTTEPDAPADPASEPSPSTVDTPPPAEPATTPTPATQPATTPAATPTPTPPAPPSPSASPKTTPTPTPKVTAKTLAATPASTAPRPAIKTRASWGADESLVTDPPEYAPTVKEVFVHHTDGVNTYSCADSPAIIRGIMLYHVKTNGWNDVGYNFLVDKCGTIFEGRAGGIDRPVIGAHTLGFNTSSSGIALLGSFNEASDPAPSTAALEAISKLAAWKLGLAGGNPTGKVTLTITADNGKFKPGSYSFNTISGHRDGYATACPGTKLYAALPTIRTTAKQWTTPVTSLALSTITGATKVGSTYYTKGTVSLGWTARKAALLRYEVVVDGKVVSTPYTTASSASVTLATGSHKVQLRAVNINGTTATSPTYTVVTDKTAPTFSPQVSLGIRSGTVATTGVMPVSLRWKATDNTLLRSLKVASPSKVTLSTTATSWAYTSKNQAWNTWSVTAADAAGNSKTSSVTQSAALQYESSAKRVGTWKTTTSKSYLGGSILYSTAKTASATYTFTGRSVGLIVKRATNTGAFTVYVDGVKTSTVDSKASATSYRNIVWTKSWTSSAKHTIKIVVAGTAGRATVATDGIAYVK</sequence>
<proteinExistence type="inferred from homology"/>
<keyword evidence="6" id="KW-1185">Reference proteome</keyword>
<name>A0A8J3U2S9_9ACTN</name>
<dbReference type="InterPro" id="IPR036505">
    <property type="entry name" value="Amidase/PGRP_sf"/>
</dbReference>
<dbReference type="Pfam" id="PF01510">
    <property type="entry name" value="Amidase_2"/>
    <property type="match status" value="1"/>
</dbReference>
<feature type="region of interest" description="Disordered" evidence="2">
    <location>
        <begin position="189"/>
        <end position="289"/>
    </location>
</feature>
<dbReference type="InterPro" id="IPR006619">
    <property type="entry name" value="PGRP_domain_met/bac"/>
</dbReference>
<evidence type="ECO:0000256" key="2">
    <source>
        <dbReference type="SAM" id="MobiDB-lite"/>
    </source>
</evidence>
<dbReference type="GO" id="GO:0009253">
    <property type="term" value="P:peptidoglycan catabolic process"/>
    <property type="evidence" value="ECO:0007669"/>
    <property type="project" value="InterPro"/>
</dbReference>
<dbReference type="SUPFAM" id="SSF55846">
    <property type="entry name" value="N-acetylmuramoyl-L-alanine amidase-like"/>
    <property type="match status" value="1"/>
</dbReference>
<feature type="compositionally biased region" description="Low complexity" evidence="2">
    <location>
        <begin position="256"/>
        <end position="275"/>
    </location>
</feature>
<protein>
    <recommendedName>
        <fullName evidence="4">Peptidoglycan recognition protein family domain-containing protein</fullName>
    </recommendedName>
</protein>
<comment type="similarity">
    <text evidence="1">Belongs to the N-acetylmuramoyl-L-alanine amidase 2 family.</text>
</comment>
<feature type="region of interest" description="Disordered" evidence="2">
    <location>
        <begin position="24"/>
        <end position="63"/>
    </location>
</feature>
<dbReference type="EMBL" id="BOOP01000009">
    <property type="protein sequence ID" value="GII37523.1"/>
    <property type="molecule type" value="Genomic_DNA"/>
</dbReference>
<evidence type="ECO:0000256" key="1">
    <source>
        <dbReference type="ARBA" id="ARBA00007553"/>
    </source>
</evidence>
<reference evidence="5 6" key="1">
    <citation type="submission" date="2021-01" db="EMBL/GenBank/DDBJ databases">
        <title>Whole genome shotgun sequence of Planotetraspora phitsanulokensis NBRC 104273.</title>
        <authorList>
            <person name="Komaki H."/>
            <person name="Tamura T."/>
        </authorList>
    </citation>
    <scope>NUCLEOTIDE SEQUENCE [LARGE SCALE GENOMIC DNA]</scope>
    <source>
        <strain evidence="5 6">NBRC 104273</strain>
    </source>
</reference>
<evidence type="ECO:0000313" key="5">
    <source>
        <dbReference type="EMBL" id="GII37523.1"/>
    </source>
</evidence>
<feature type="chain" id="PRO_5038401548" description="Peptidoglycan recognition protein family domain-containing protein" evidence="3">
    <location>
        <begin position="29"/>
        <end position="773"/>
    </location>
</feature>
<evidence type="ECO:0000259" key="4">
    <source>
        <dbReference type="SMART" id="SM00701"/>
    </source>
</evidence>
<evidence type="ECO:0000313" key="6">
    <source>
        <dbReference type="Proteomes" id="UP000622547"/>
    </source>
</evidence>
<accession>A0A8J3U2S9</accession>
<dbReference type="Proteomes" id="UP000622547">
    <property type="component" value="Unassembled WGS sequence"/>
</dbReference>
<feature type="compositionally biased region" description="Low complexity" evidence="2">
    <location>
        <begin position="189"/>
        <end position="207"/>
    </location>
</feature>
<dbReference type="GO" id="GO:0008270">
    <property type="term" value="F:zinc ion binding"/>
    <property type="evidence" value="ECO:0007669"/>
    <property type="project" value="InterPro"/>
</dbReference>
<keyword evidence="3" id="KW-0732">Signal</keyword>
<feature type="compositionally biased region" description="Low complexity" evidence="2">
    <location>
        <begin position="216"/>
        <end position="232"/>
    </location>
</feature>
<dbReference type="InterPro" id="IPR002502">
    <property type="entry name" value="Amidase_domain"/>
</dbReference>
<dbReference type="InterPro" id="IPR015510">
    <property type="entry name" value="PGRP"/>
</dbReference>
<dbReference type="SMART" id="SM00701">
    <property type="entry name" value="PGRP"/>
    <property type="match status" value="1"/>
</dbReference>
<dbReference type="GO" id="GO:0008745">
    <property type="term" value="F:N-acetylmuramoyl-L-alanine amidase activity"/>
    <property type="evidence" value="ECO:0007669"/>
    <property type="project" value="InterPro"/>
</dbReference>
<dbReference type="Gene3D" id="3.40.80.10">
    <property type="entry name" value="Peptidoglycan recognition protein-like"/>
    <property type="match status" value="1"/>
</dbReference>
<dbReference type="PANTHER" id="PTHR11022:SF41">
    <property type="entry name" value="PEPTIDOGLYCAN-RECOGNITION PROTEIN LC-RELATED"/>
    <property type="match status" value="1"/>
</dbReference>
<feature type="domain" description="Peptidoglycan recognition protein family" evidence="4">
    <location>
        <begin position="274"/>
        <end position="422"/>
    </location>
</feature>
<dbReference type="Gene3D" id="2.60.120.260">
    <property type="entry name" value="Galactose-binding domain-like"/>
    <property type="match status" value="1"/>
</dbReference>
<dbReference type="CDD" id="cd06583">
    <property type="entry name" value="PGRP"/>
    <property type="match status" value="1"/>
</dbReference>
<gene>
    <name evidence="5" type="ORF">Pph01_25260</name>
</gene>
<feature type="compositionally biased region" description="Pro residues" evidence="2">
    <location>
        <begin position="233"/>
        <end position="255"/>
    </location>
</feature>
<dbReference type="AlphaFoldDB" id="A0A8J3U2S9"/>
<comment type="caution">
    <text evidence="5">The sequence shown here is derived from an EMBL/GenBank/DDBJ whole genome shotgun (WGS) entry which is preliminary data.</text>
</comment>